<comment type="cofactor">
    <cofactor evidence="2 13">
        <name>Mg(2+)</name>
        <dbReference type="ChEBI" id="CHEBI:18420"/>
    </cofactor>
</comment>
<dbReference type="RefSeq" id="WP_092232008.1">
    <property type="nucleotide sequence ID" value="NZ_FNLL01000003.1"/>
</dbReference>
<dbReference type="GO" id="GO:0009103">
    <property type="term" value="P:lipopolysaccharide biosynthetic process"/>
    <property type="evidence" value="ECO:0007669"/>
    <property type="project" value="UniProtKB-KW"/>
</dbReference>
<dbReference type="NCBIfam" id="TIGR01670">
    <property type="entry name" value="KdsC-phosphatas"/>
    <property type="match status" value="1"/>
</dbReference>
<dbReference type="PIRSF" id="PIRSF006118">
    <property type="entry name" value="KDO8-P_Ptase"/>
    <property type="match status" value="1"/>
</dbReference>
<evidence type="ECO:0000256" key="3">
    <source>
        <dbReference type="ARBA" id="ARBA00005893"/>
    </source>
</evidence>
<evidence type="ECO:0000313" key="14">
    <source>
        <dbReference type="EMBL" id="SDT99344.1"/>
    </source>
</evidence>
<keyword evidence="8" id="KW-0378">Hydrolase</keyword>
<evidence type="ECO:0000256" key="11">
    <source>
        <dbReference type="ARBA" id="ARBA00031051"/>
    </source>
</evidence>
<dbReference type="GO" id="GO:0019143">
    <property type="term" value="F:3-deoxy-manno-octulosonate-8-phosphatase activity"/>
    <property type="evidence" value="ECO:0007669"/>
    <property type="project" value="UniProtKB-EC"/>
</dbReference>
<dbReference type="AlphaFoldDB" id="A0A1H2EW66"/>
<dbReference type="PANTHER" id="PTHR21485:SF6">
    <property type="entry name" value="N-ACYLNEURAMINATE CYTIDYLYLTRANSFERASE-RELATED"/>
    <property type="match status" value="1"/>
</dbReference>
<dbReference type="SFLD" id="SFLDG01136">
    <property type="entry name" value="C1.6:_Phosphoserine_Phosphatas"/>
    <property type="match status" value="1"/>
</dbReference>
<dbReference type="NCBIfam" id="TIGR01662">
    <property type="entry name" value="HAD-SF-IIIA"/>
    <property type="match status" value="1"/>
</dbReference>
<feature type="binding site" evidence="12">
    <location>
        <position position="45"/>
    </location>
    <ligand>
        <name>substrate</name>
    </ligand>
</feature>
<evidence type="ECO:0000256" key="2">
    <source>
        <dbReference type="ARBA" id="ARBA00001946"/>
    </source>
</evidence>
<dbReference type="SFLD" id="SFLDS00003">
    <property type="entry name" value="Haloacid_Dehalogenase"/>
    <property type="match status" value="1"/>
</dbReference>
<dbReference type="InterPro" id="IPR023214">
    <property type="entry name" value="HAD_sf"/>
</dbReference>
<comment type="catalytic activity">
    <reaction evidence="1">
        <text>3-deoxy-alpha-D-manno-2-octulosonate-8-phosphate + H2O = 3-deoxy-alpha-D-manno-oct-2-ulosonate + phosphate</text>
        <dbReference type="Rhea" id="RHEA:11500"/>
        <dbReference type="ChEBI" id="CHEBI:15377"/>
        <dbReference type="ChEBI" id="CHEBI:43474"/>
        <dbReference type="ChEBI" id="CHEBI:85985"/>
        <dbReference type="ChEBI" id="CHEBI:85986"/>
        <dbReference type="EC" id="3.1.3.45"/>
    </reaction>
</comment>
<dbReference type="InterPro" id="IPR006549">
    <property type="entry name" value="HAD-SF_hydro_IIIA"/>
</dbReference>
<evidence type="ECO:0000256" key="4">
    <source>
        <dbReference type="ARBA" id="ARBA00011881"/>
    </source>
</evidence>
<organism evidence="14 15">
    <name type="scientific">Desulfobacula phenolica</name>
    <dbReference type="NCBI Taxonomy" id="90732"/>
    <lineage>
        <taxon>Bacteria</taxon>
        <taxon>Pseudomonadati</taxon>
        <taxon>Thermodesulfobacteriota</taxon>
        <taxon>Desulfobacteria</taxon>
        <taxon>Desulfobacterales</taxon>
        <taxon>Desulfobacteraceae</taxon>
        <taxon>Desulfobacula</taxon>
    </lineage>
</organism>
<evidence type="ECO:0000256" key="13">
    <source>
        <dbReference type="PIRSR" id="PIRSR006118-2"/>
    </source>
</evidence>
<evidence type="ECO:0000256" key="12">
    <source>
        <dbReference type="PIRSR" id="PIRSR006118-1"/>
    </source>
</evidence>
<accession>A0A1H2EW66</accession>
<keyword evidence="15" id="KW-1185">Reference proteome</keyword>
<reference evidence="15" key="1">
    <citation type="submission" date="2016-10" db="EMBL/GenBank/DDBJ databases">
        <authorList>
            <person name="Varghese N."/>
            <person name="Submissions S."/>
        </authorList>
    </citation>
    <scope>NUCLEOTIDE SEQUENCE [LARGE SCALE GENOMIC DNA]</scope>
    <source>
        <strain evidence="15">DSM 3384</strain>
    </source>
</reference>
<dbReference type="InterPro" id="IPR050793">
    <property type="entry name" value="CMP-NeuNAc_synthase"/>
</dbReference>
<name>A0A1H2EW66_9BACT</name>
<feature type="binding site" evidence="12">
    <location>
        <position position="60"/>
    </location>
    <ligand>
        <name>substrate</name>
    </ligand>
</feature>
<keyword evidence="10" id="KW-0448">Lipopolysaccharide biosynthesis</keyword>
<dbReference type="EC" id="3.1.3.45" evidence="5"/>
<gene>
    <name evidence="14" type="ORF">SAMN04487931_103393</name>
</gene>
<sequence length="171" mass="18557">MKTKLANIDLLLLDVDGVLTDGSITYSDSGEQIKSFHSRDGLGLRLLMDAGIGVGIITGRKSKALEYRCENLGITLLFDGIKDKSKALDTITARTGTAPEKIAFVGDDLIDLPVMKRVGLSFCVPEAPEEVKIHSDIITIQKGGQGAVREICDNILKAKGLWDIILNQYLL</sequence>
<dbReference type="CDD" id="cd01630">
    <property type="entry name" value="HAD_KDO-like"/>
    <property type="match status" value="1"/>
</dbReference>
<evidence type="ECO:0000256" key="1">
    <source>
        <dbReference type="ARBA" id="ARBA00000898"/>
    </source>
</evidence>
<evidence type="ECO:0000256" key="10">
    <source>
        <dbReference type="ARBA" id="ARBA00022985"/>
    </source>
</evidence>
<evidence type="ECO:0000256" key="6">
    <source>
        <dbReference type="ARBA" id="ARBA00020092"/>
    </source>
</evidence>
<evidence type="ECO:0000313" key="15">
    <source>
        <dbReference type="Proteomes" id="UP000199608"/>
    </source>
</evidence>
<feature type="binding site" evidence="12">
    <location>
        <position position="68"/>
    </location>
    <ligand>
        <name>substrate</name>
    </ligand>
</feature>
<comment type="similarity">
    <text evidence="3">Belongs to the KdsC family.</text>
</comment>
<dbReference type="GO" id="GO:0046872">
    <property type="term" value="F:metal ion binding"/>
    <property type="evidence" value="ECO:0007669"/>
    <property type="project" value="UniProtKB-KW"/>
</dbReference>
<keyword evidence="9 13" id="KW-0460">Magnesium</keyword>
<keyword evidence="7 13" id="KW-0479">Metal-binding</keyword>
<evidence type="ECO:0000256" key="9">
    <source>
        <dbReference type="ARBA" id="ARBA00022842"/>
    </source>
</evidence>
<feature type="binding site" evidence="12">
    <location>
        <position position="84"/>
    </location>
    <ligand>
        <name>substrate</name>
    </ligand>
</feature>
<dbReference type="Pfam" id="PF08282">
    <property type="entry name" value="Hydrolase_3"/>
    <property type="match status" value="1"/>
</dbReference>
<proteinExistence type="inferred from homology"/>
<dbReference type="InterPro" id="IPR036412">
    <property type="entry name" value="HAD-like_sf"/>
</dbReference>
<evidence type="ECO:0000256" key="7">
    <source>
        <dbReference type="ARBA" id="ARBA00022723"/>
    </source>
</evidence>
<evidence type="ECO:0000256" key="5">
    <source>
        <dbReference type="ARBA" id="ARBA00013066"/>
    </source>
</evidence>
<protein>
    <recommendedName>
        <fullName evidence="6">3-deoxy-D-manno-octulosonate 8-phosphate phosphatase KdsC</fullName>
        <ecNumber evidence="5">3.1.3.45</ecNumber>
    </recommendedName>
    <alternativeName>
        <fullName evidence="11">KDO 8-P phosphatase</fullName>
    </alternativeName>
</protein>
<dbReference type="Gene3D" id="3.40.50.1000">
    <property type="entry name" value="HAD superfamily/HAD-like"/>
    <property type="match status" value="1"/>
</dbReference>
<dbReference type="SFLD" id="SFLDG01138">
    <property type="entry name" value="C1.6.2:_Deoxy-d-mannose-octulo"/>
    <property type="match status" value="1"/>
</dbReference>
<evidence type="ECO:0000256" key="8">
    <source>
        <dbReference type="ARBA" id="ARBA00022801"/>
    </source>
</evidence>
<dbReference type="InterPro" id="IPR010023">
    <property type="entry name" value="KdsC_fam"/>
</dbReference>
<feature type="binding site" evidence="12">
    <location>
        <position position="16"/>
    </location>
    <ligand>
        <name>substrate</name>
    </ligand>
</feature>
<dbReference type="GO" id="GO:0008781">
    <property type="term" value="F:N-acylneuraminate cytidylyltransferase activity"/>
    <property type="evidence" value="ECO:0007669"/>
    <property type="project" value="TreeGrafter"/>
</dbReference>
<feature type="binding site" evidence="13">
    <location>
        <position position="14"/>
    </location>
    <ligand>
        <name>Mg(2+)</name>
        <dbReference type="ChEBI" id="CHEBI:18420"/>
    </ligand>
</feature>
<dbReference type="SUPFAM" id="SSF56784">
    <property type="entry name" value="HAD-like"/>
    <property type="match status" value="1"/>
</dbReference>
<dbReference type="FunFam" id="3.40.50.1000:FF:000029">
    <property type="entry name" value="3-deoxy-D-manno-octulosonate 8-phosphate phosphatase KdsC"/>
    <property type="match status" value="1"/>
</dbReference>
<comment type="subunit">
    <text evidence="4">Homotetramer.</text>
</comment>
<dbReference type="PANTHER" id="PTHR21485">
    <property type="entry name" value="HAD SUPERFAMILY MEMBERS CMAS AND KDSC"/>
    <property type="match status" value="1"/>
</dbReference>
<feature type="binding site" evidence="13">
    <location>
        <position position="107"/>
    </location>
    <ligand>
        <name>Mg(2+)</name>
        <dbReference type="ChEBI" id="CHEBI:18420"/>
    </ligand>
</feature>
<dbReference type="EMBL" id="FNLL01000003">
    <property type="protein sequence ID" value="SDT99344.1"/>
    <property type="molecule type" value="Genomic_DNA"/>
</dbReference>
<dbReference type="Proteomes" id="UP000199608">
    <property type="component" value="Unassembled WGS sequence"/>
</dbReference>